<sequence>MRFWLLDGVVLGSNGMVLFLMYGLMDVWVLLADPAWGASVEVALAGFVPGFELIVFKELGVGKSSFWGAYCKVNSSFVLASVKSGSLCSINFGNWMALFRLKFSFLCVLDPLWCFL</sequence>
<comment type="caution">
    <text evidence="2">The sequence shown here is derived from an EMBL/GenBank/DDBJ whole genome shotgun (WGS) entry which is preliminary data.</text>
</comment>
<keyword evidence="3" id="KW-1185">Reference proteome</keyword>
<evidence type="ECO:0008006" key="4">
    <source>
        <dbReference type="Google" id="ProtNLM"/>
    </source>
</evidence>
<proteinExistence type="predicted"/>
<evidence type="ECO:0000313" key="2">
    <source>
        <dbReference type="EMBL" id="GMH24155.1"/>
    </source>
</evidence>
<feature type="transmembrane region" description="Helical" evidence="1">
    <location>
        <begin position="36"/>
        <end position="56"/>
    </location>
</feature>
<reference evidence="2" key="1">
    <citation type="submission" date="2023-05" db="EMBL/GenBank/DDBJ databases">
        <title>Nepenthes gracilis genome sequencing.</title>
        <authorList>
            <person name="Fukushima K."/>
        </authorList>
    </citation>
    <scope>NUCLEOTIDE SEQUENCE</scope>
    <source>
        <strain evidence="2">SING2019-196</strain>
    </source>
</reference>
<dbReference type="EMBL" id="BSYO01000027">
    <property type="protein sequence ID" value="GMH24155.1"/>
    <property type="molecule type" value="Genomic_DNA"/>
</dbReference>
<organism evidence="2 3">
    <name type="scientific">Nepenthes gracilis</name>
    <name type="common">Slender pitcher plant</name>
    <dbReference type="NCBI Taxonomy" id="150966"/>
    <lineage>
        <taxon>Eukaryota</taxon>
        <taxon>Viridiplantae</taxon>
        <taxon>Streptophyta</taxon>
        <taxon>Embryophyta</taxon>
        <taxon>Tracheophyta</taxon>
        <taxon>Spermatophyta</taxon>
        <taxon>Magnoliopsida</taxon>
        <taxon>eudicotyledons</taxon>
        <taxon>Gunneridae</taxon>
        <taxon>Pentapetalae</taxon>
        <taxon>Caryophyllales</taxon>
        <taxon>Nepenthaceae</taxon>
        <taxon>Nepenthes</taxon>
    </lineage>
</organism>
<dbReference type="Proteomes" id="UP001279734">
    <property type="component" value="Unassembled WGS sequence"/>
</dbReference>
<accession>A0AAD3T654</accession>
<evidence type="ECO:0000256" key="1">
    <source>
        <dbReference type="SAM" id="Phobius"/>
    </source>
</evidence>
<keyword evidence="1" id="KW-0812">Transmembrane</keyword>
<name>A0AAD3T654_NEPGR</name>
<feature type="transmembrane region" description="Helical" evidence="1">
    <location>
        <begin position="5"/>
        <end position="24"/>
    </location>
</feature>
<dbReference type="AlphaFoldDB" id="A0AAD3T654"/>
<evidence type="ECO:0000313" key="3">
    <source>
        <dbReference type="Proteomes" id="UP001279734"/>
    </source>
</evidence>
<keyword evidence="1" id="KW-0472">Membrane</keyword>
<protein>
    <recommendedName>
        <fullName evidence="4">Transmembrane protein</fullName>
    </recommendedName>
</protein>
<gene>
    <name evidence="2" type="ORF">Nepgr_025998</name>
</gene>
<keyword evidence="1" id="KW-1133">Transmembrane helix</keyword>